<dbReference type="GO" id="GO:0008270">
    <property type="term" value="F:zinc ion binding"/>
    <property type="evidence" value="ECO:0007669"/>
    <property type="project" value="InterPro"/>
</dbReference>
<evidence type="ECO:0000256" key="5">
    <source>
        <dbReference type="ARBA" id="ARBA00022801"/>
    </source>
</evidence>
<comment type="function">
    <text evidence="7">Supplies the nucleotide substrate for thymidylate synthetase.</text>
</comment>
<evidence type="ECO:0000256" key="11">
    <source>
        <dbReference type="ARBA" id="ARBA00071625"/>
    </source>
</evidence>
<dbReference type="GO" id="GO:0009165">
    <property type="term" value="P:nucleotide biosynthetic process"/>
    <property type="evidence" value="ECO:0007669"/>
    <property type="project" value="UniProtKB-KW"/>
</dbReference>
<keyword evidence="6" id="KW-0862">Zinc</keyword>
<dbReference type="SUPFAM" id="SSF53927">
    <property type="entry name" value="Cytidine deaminase-like"/>
    <property type="match status" value="1"/>
</dbReference>
<accession>A0A9J7E5J8</accession>
<keyword evidence="5" id="KW-0378">Hydrolase</keyword>
<evidence type="ECO:0000256" key="7">
    <source>
        <dbReference type="ARBA" id="ARBA00037036"/>
    </source>
</evidence>
<evidence type="ECO:0000259" key="13">
    <source>
        <dbReference type="PROSITE" id="PS51747"/>
    </source>
</evidence>
<keyword evidence="4" id="KW-0545">Nucleotide biosynthesis</keyword>
<evidence type="ECO:0000313" key="15">
    <source>
        <dbReference type="RefSeq" id="XP_022823403.1"/>
    </source>
</evidence>
<dbReference type="FunFam" id="3.40.140.10:FF:000021">
    <property type="entry name" value="Deoxycytidylate deaminase"/>
    <property type="match status" value="1"/>
</dbReference>
<evidence type="ECO:0000313" key="14">
    <source>
        <dbReference type="Proteomes" id="UP000301870"/>
    </source>
</evidence>
<dbReference type="OrthoDB" id="6710946at2759"/>
<sequence>MDINNLTAKMSFEDSPNPSKSAKRVGYLKWEDYFMATAVLAAQRSKDPNCQVGACIVNTDKRIVGVGYNGMPNGCSDEVFDWTQTNKQLYVCHAEMNAILNKNVIDVKGCDLYVTRYPCNECAKVIIQSGIKNIYYIYNKHPDKPIYIASGKMLEAAGVSVMKFVPENNEILLNLSPPQMHC</sequence>
<gene>
    <name evidence="15" type="primary">LOC111354286</name>
</gene>
<evidence type="ECO:0000256" key="12">
    <source>
        <dbReference type="SAM" id="MobiDB-lite"/>
    </source>
</evidence>
<comment type="cofactor">
    <cofactor evidence="1">
        <name>Zn(2+)</name>
        <dbReference type="ChEBI" id="CHEBI:29105"/>
    </cofactor>
</comment>
<evidence type="ECO:0000256" key="3">
    <source>
        <dbReference type="ARBA" id="ARBA00022723"/>
    </source>
</evidence>
<dbReference type="GO" id="GO:0004132">
    <property type="term" value="F:dCMP deaminase activity"/>
    <property type="evidence" value="ECO:0007669"/>
    <property type="project" value="UniProtKB-EC"/>
</dbReference>
<dbReference type="Proteomes" id="UP000301870">
    <property type="component" value="Chromosome 18"/>
</dbReference>
<dbReference type="Gene3D" id="3.40.140.10">
    <property type="entry name" value="Cytidine Deaminase, domain 2"/>
    <property type="match status" value="1"/>
</dbReference>
<dbReference type="AlphaFoldDB" id="A0A9J7E5J8"/>
<dbReference type="InterPro" id="IPR015517">
    <property type="entry name" value="dCMP_deaminase-rel"/>
</dbReference>
<organism evidence="14 15">
    <name type="scientific">Spodoptera litura</name>
    <name type="common">Asian cotton leafworm</name>
    <dbReference type="NCBI Taxonomy" id="69820"/>
    <lineage>
        <taxon>Eukaryota</taxon>
        <taxon>Metazoa</taxon>
        <taxon>Ecdysozoa</taxon>
        <taxon>Arthropoda</taxon>
        <taxon>Hexapoda</taxon>
        <taxon>Insecta</taxon>
        <taxon>Pterygota</taxon>
        <taxon>Neoptera</taxon>
        <taxon>Endopterygota</taxon>
        <taxon>Lepidoptera</taxon>
        <taxon>Glossata</taxon>
        <taxon>Ditrysia</taxon>
        <taxon>Noctuoidea</taxon>
        <taxon>Noctuidae</taxon>
        <taxon>Amphipyrinae</taxon>
        <taxon>Spodoptera</taxon>
    </lineage>
</organism>
<evidence type="ECO:0000256" key="10">
    <source>
        <dbReference type="ARBA" id="ARBA00052978"/>
    </source>
</evidence>
<proteinExistence type="inferred from homology"/>
<protein>
    <recommendedName>
        <fullName evidence="11">Probable deoxycytidylate deaminase</fullName>
        <ecNumber evidence="8">3.5.4.12</ecNumber>
    </recommendedName>
    <alternativeName>
        <fullName evidence="9">dCMP deaminase</fullName>
    </alternativeName>
</protein>
<evidence type="ECO:0000256" key="1">
    <source>
        <dbReference type="ARBA" id="ARBA00001947"/>
    </source>
</evidence>
<evidence type="ECO:0000256" key="6">
    <source>
        <dbReference type="ARBA" id="ARBA00022833"/>
    </source>
</evidence>
<dbReference type="InterPro" id="IPR002125">
    <property type="entry name" value="CMP_dCMP_dom"/>
</dbReference>
<keyword evidence="14" id="KW-1185">Reference proteome</keyword>
<dbReference type="GO" id="GO:0005737">
    <property type="term" value="C:cytoplasm"/>
    <property type="evidence" value="ECO:0007669"/>
    <property type="project" value="TreeGrafter"/>
</dbReference>
<dbReference type="PROSITE" id="PS00903">
    <property type="entry name" value="CYT_DCMP_DEAMINASES_1"/>
    <property type="match status" value="1"/>
</dbReference>
<dbReference type="InterPro" id="IPR035105">
    <property type="entry name" value="Deoxycytidylate_deaminase_dom"/>
</dbReference>
<dbReference type="PANTHER" id="PTHR11086">
    <property type="entry name" value="DEOXYCYTIDYLATE DEAMINASE-RELATED"/>
    <property type="match status" value="1"/>
</dbReference>
<dbReference type="PROSITE" id="PS51747">
    <property type="entry name" value="CYT_DCMP_DEAMINASES_2"/>
    <property type="match status" value="1"/>
</dbReference>
<evidence type="ECO:0000256" key="4">
    <source>
        <dbReference type="ARBA" id="ARBA00022727"/>
    </source>
</evidence>
<dbReference type="PANTHER" id="PTHR11086:SF18">
    <property type="entry name" value="DEOXYCYTIDYLATE DEAMINASE"/>
    <property type="match status" value="1"/>
</dbReference>
<reference evidence="15" key="1">
    <citation type="submission" date="2025-08" db="UniProtKB">
        <authorList>
            <consortium name="RefSeq"/>
        </authorList>
    </citation>
    <scope>IDENTIFICATION</scope>
    <source>
        <strain evidence="15">Ishihara</strain>
        <tissue evidence="15">Whole body</tissue>
    </source>
</reference>
<feature type="region of interest" description="Disordered" evidence="12">
    <location>
        <begin position="1"/>
        <end position="20"/>
    </location>
</feature>
<dbReference type="CDD" id="cd01286">
    <property type="entry name" value="deoxycytidylate_deaminase"/>
    <property type="match status" value="1"/>
</dbReference>
<dbReference type="RefSeq" id="XP_022823403.1">
    <property type="nucleotide sequence ID" value="XM_022967635.1"/>
</dbReference>
<dbReference type="GeneID" id="111354286"/>
<comment type="similarity">
    <text evidence="2">Belongs to the cytidine and deoxycytidylate deaminase family.</text>
</comment>
<dbReference type="Pfam" id="PF00383">
    <property type="entry name" value="dCMP_cyt_deam_1"/>
    <property type="match status" value="1"/>
</dbReference>
<evidence type="ECO:0000256" key="8">
    <source>
        <dbReference type="ARBA" id="ARBA00038938"/>
    </source>
</evidence>
<dbReference type="EC" id="3.5.4.12" evidence="8"/>
<evidence type="ECO:0000256" key="9">
    <source>
        <dbReference type="ARBA" id="ARBA00041763"/>
    </source>
</evidence>
<name>A0A9J7E5J8_SPOLT</name>
<dbReference type="KEGG" id="sliu:111354286"/>
<feature type="domain" description="CMP/dCMP-type deaminase" evidence="13">
    <location>
        <begin position="29"/>
        <end position="161"/>
    </location>
</feature>
<dbReference type="InterPro" id="IPR016193">
    <property type="entry name" value="Cytidine_deaminase-like"/>
</dbReference>
<evidence type="ECO:0000256" key="2">
    <source>
        <dbReference type="ARBA" id="ARBA00006576"/>
    </source>
</evidence>
<comment type="catalytic activity">
    <reaction evidence="10">
        <text>dCMP + H2O + H(+) = dUMP + NH4(+)</text>
        <dbReference type="Rhea" id="RHEA:22924"/>
        <dbReference type="ChEBI" id="CHEBI:15377"/>
        <dbReference type="ChEBI" id="CHEBI:15378"/>
        <dbReference type="ChEBI" id="CHEBI:28938"/>
        <dbReference type="ChEBI" id="CHEBI:57566"/>
        <dbReference type="ChEBI" id="CHEBI:246422"/>
        <dbReference type="EC" id="3.5.4.12"/>
    </reaction>
</comment>
<dbReference type="InterPro" id="IPR016192">
    <property type="entry name" value="APOBEC/CMP_deaminase_Zn-bd"/>
</dbReference>
<keyword evidence="3" id="KW-0479">Metal-binding</keyword>